<evidence type="ECO:0000313" key="2">
    <source>
        <dbReference type="Proteomes" id="UP000094067"/>
    </source>
</evidence>
<dbReference type="AlphaFoldDB" id="A0A1E3A948"/>
<name>A0A1E3A948_9FIRM</name>
<reference evidence="1 2" key="1">
    <citation type="submission" date="2016-07" db="EMBL/GenBank/DDBJ databases">
        <title>Characterization of isolates of Eisenbergiella tayi derived from blood cultures, using whole genome sequencing.</title>
        <authorList>
            <person name="Burdz T."/>
            <person name="Wiebe D."/>
            <person name="Huynh C."/>
            <person name="Bernard K."/>
        </authorList>
    </citation>
    <scope>NUCLEOTIDE SEQUENCE [LARGE SCALE GENOMIC DNA]</scope>
    <source>
        <strain evidence="1 2">NML 110608</strain>
    </source>
</reference>
<gene>
    <name evidence="1" type="ORF">BEI61_01180</name>
</gene>
<accession>A0A1E3A948</accession>
<evidence type="ECO:0000313" key="1">
    <source>
        <dbReference type="EMBL" id="ODM05295.1"/>
    </source>
</evidence>
<proteinExistence type="predicted"/>
<comment type="caution">
    <text evidence="1">The sequence shown here is derived from an EMBL/GenBank/DDBJ whole genome shotgun (WGS) entry which is preliminary data.</text>
</comment>
<organism evidence="1 2">
    <name type="scientific">Eisenbergiella tayi</name>
    <dbReference type="NCBI Taxonomy" id="1432052"/>
    <lineage>
        <taxon>Bacteria</taxon>
        <taxon>Bacillati</taxon>
        <taxon>Bacillota</taxon>
        <taxon>Clostridia</taxon>
        <taxon>Lachnospirales</taxon>
        <taxon>Lachnospiraceae</taxon>
        <taxon>Eisenbergiella</taxon>
    </lineage>
</organism>
<sequence length="34" mass="3900">MLMYENELVELKKYTLLILRKGMQGKTDGAEGLL</sequence>
<dbReference type="EMBL" id="MCGH01000002">
    <property type="protein sequence ID" value="ODM05295.1"/>
    <property type="molecule type" value="Genomic_DNA"/>
</dbReference>
<dbReference type="Proteomes" id="UP000094067">
    <property type="component" value="Unassembled WGS sequence"/>
</dbReference>
<protein>
    <submittedName>
        <fullName evidence="1">Uncharacterized protein</fullName>
    </submittedName>
</protein>